<reference evidence="2 3" key="1">
    <citation type="submission" date="2024-02" db="EMBL/GenBank/DDBJ databases">
        <title>De novo assembly and annotation of 12 fungi associated with fruit tree decline syndrome in Ontario, Canada.</title>
        <authorList>
            <person name="Sulman M."/>
            <person name="Ellouze W."/>
            <person name="Ilyukhin E."/>
        </authorList>
    </citation>
    <scope>NUCLEOTIDE SEQUENCE [LARGE SCALE GENOMIC DNA]</scope>
    <source>
        <strain evidence="2 3">M11/M66-122</strain>
    </source>
</reference>
<feature type="region of interest" description="Disordered" evidence="1">
    <location>
        <begin position="199"/>
        <end position="303"/>
    </location>
</feature>
<feature type="region of interest" description="Disordered" evidence="1">
    <location>
        <begin position="330"/>
        <end position="390"/>
    </location>
</feature>
<dbReference type="AlphaFoldDB" id="A0AAN9U6R3"/>
<evidence type="ECO:0000313" key="2">
    <source>
        <dbReference type="EMBL" id="KAK7741973.1"/>
    </source>
</evidence>
<feature type="region of interest" description="Disordered" evidence="1">
    <location>
        <begin position="1"/>
        <end position="82"/>
    </location>
</feature>
<accession>A0AAN9U6R3</accession>
<feature type="compositionally biased region" description="Basic and acidic residues" evidence="1">
    <location>
        <begin position="203"/>
        <end position="212"/>
    </location>
</feature>
<dbReference type="EMBL" id="JAKJXP020000150">
    <property type="protein sequence ID" value="KAK7741973.1"/>
    <property type="molecule type" value="Genomic_DNA"/>
</dbReference>
<proteinExistence type="predicted"/>
<feature type="compositionally biased region" description="Acidic residues" evidence="1">
    <location>
        <begin position="63"/>
        <end position="80"/>
    </location>
</feature>
<sequence length="390" mass="41539">MSDDKIRRDMAGLKLAQEISNGNNTQRDSNATQKEALQDEGGQQAADQINPRAADAGVHDRGDFDDDINGDGDGNGDFDDGVQYPRVQWDSLLRLISQRVDDVTETGAVAGTKNDPNIPSNIEVDTLSLDDHDRHYRAAFERIREEVAARNDIPDAVATAPGLSTLRLTFVPASLAGRCPCCLGDYDFPSLIICATTSGGSAREGEDGDTQHMETQGGEGGIGVTKDMLIQGIRDGLYPGPDRVDDPETAPDKLEGGSEELVELEPKPKLQSVPSSAAGDDPHTDLDQEAGDSLDSNTGNGGGGGSNTKITLANFAWMNGDCGLLDDTLYVYYGSPDDDDSSSTKSELLKVGEVDKGGRQQEDQEEKMRYGGGGGETEKDGEGRDGARHE</sequence>
<evidence type="ECO:0000313" key="3">
    <source>
        <dbReference type="Proteomes" id="UP001320420"/>
    </source>
</evidence>
<comment type="caution">
    <text evidence="2">The sequence shown here is derived from an EMBL/GenBank/DDBJ whole genome shotgun (WGS) entry which is preliminary data.</text>
</comment>
<protein>
    <submittedName>
        <fullName evidence="2">Uncharacterized protein</fullName>
    </submittedName>
</protein>
<gene>
    <name evidence="2" type="ORF">SLS62_010838</name>
</gene>
<keyword evidence="3" id="KW-1185">Reference proteome</keyword>
<organism evidence="2 3">
    <name type="scientific">Diatrype stigma</name>
    <dbReference type="NCBI Taxonomy" id="117547"/>
    <lineage>
        <taxon>Eukaryota</taxon>
        <taxon>Fungi</taxon>
        <taxon>Dikarya</taxon>
        <taxon>Ascomycota</taxon>
        <taxon>Pezizomycotina</taxon>
        <taxon>Sordariomycetes</taxon>
        <taxon>Xylariomycetidae</taxon>
        <taxon>Xylariales</taxon>
        <taxon>Diatrypaceae</taxon>
        <taxon>Diatrype</taxon>
    </lineage>
</organism>
<dbReference type="Proteomes" id="UP001320420">
    <property type="component" value="Unassembled WGS sequence"/>
</dbReference>
<name>A0AAN9U6R3_9PEZI</name>
<evidence type="ECO:0000256" key="1">
    <source>
        <dbReference type="SAM" id="MobiDB-lite"/>
    </source>
</evidence>
<feature type="compositionally biased region" description="Basic and acidic residues" evidence="1">
    <location>
        <begin position="242"/>
        <end position="256"/>
    </location>
</feature>
<feature type="compositionally biased region" description="Polar residues" evidence="1">
    <location>
        <begin position="18"/>
        <end position="35"/>
    </location>
</feature>
<feature type="compositionally biased region" description="Basic and acidic residues" evidence="1">
    <location>
        <begin position="1"/>
        <end position="11"/>
    </location>
</feature>
<feature type="compositionally biased region" description="Basic and acidic residues" evidence="1">
    <location>
        <begin position="376"/>
        <end position="390"/>
    </location>
</feature>
<feature type="compositionally biased region" description="Basic and acidic residues" evidence="1">
    <location>
        <begin position="347"/>
        <end position="369"/>
    </location>
</feature>